<reference evidence="1" key="1">
    <citation type="submission" date="2020-04" db="EMBL/GenBank/DDBJ databases">
        <authorList>
            <person name="Chiriac C."/>
            <person name="Salcher M."/>
            <person name="Ghai R."/>
            <person name="Kavagutti S V."/>
        </authorList>
    </citation>
    <scope>NUCLEOTIDE SEQUENCE</scope>
</reference>
<sequence length="245" mass="27185">MADGQLTTVDEREIAPIREPDQLMGALVQAAMNPNVDPDKMERMLALYERMESRKAHSEFDNALAVMLPKLPEIGKRGEAKNGEKKLYTFARWEDINRAIKPILAEHGFALTFRTDVHEKGVLVTGILSRGGHSRETSLLVPFENSGAKNDTQARGSSTSYGKRYTAAALLNLVTSDEPDNDGGTVSETIGPDQMTELDDLLKRSKSDRAKFFAHIKVEGMADITVKQFPAVKKLLERKLKDVSQ</sequence>
<evidence type="ECO:0000313" key="1">
    <source>
        <dbReference type="EMBL" id="CAB4140888.1"/>
    </source>
</evidence>
<proteinExistence type="predicted"/>
<dbReference type="InterPro" id="IPR007499">
    <property type="entry name" value="ERF_bacteria_virus"/>
</dbReference>
<protein>
    <submittedName>
        <fullName evidence="1">Essential recombination function protein</fullName>
    </submittedName>
</protein>
<dbReference type="EMBL" id="LR796383">
    <property type="protein sequence ID" value="CAB4140888.1"/>
    <property type="molecule type" value="Genomic_DNA"/>
</dbReference>
<gene>
    <name evidence="1" type="ORF">UFOVP399_5</name>
</gene>
<accession>A0A6J5M2E3</accession>
<dbReference type="Pfam" id="PF04404">
    <property type="entry name" value="ERF"/>
    <property type="match status" value="1"/>
</dbReference>
<organism evidence="1">
    <name type="scientific">uncultured Caudovirales phage</name>
    <dbReference type="NCBI Taxonomy" id="2100421"/>
    <lineage>
        <taxon>Viruses</taxon>
        <taxon>Duplodnaviria</taxon>
        <taxon>Heunggongvirae</taxon>
        <taxon>Uroviricota</taxon>
        <taxon>Caudoviricetes</taxon>
        <taxon>Peduoviridae</taxon>
        <taxon>Maltschvirus</taxon>
        <taxon>Maltschvirus maltsch</taxon>
    </lineage>
</organism>
<name>A0A6J5M2E3_9CAUD</name>